<sequence length="103" mass="11266">MVNVVMSGVGAFVCLVFVVAYHVLAPWWRSEAGRNLMAFAGAVGAFLAYTVAIWFWPHGATASVLRGVRVTVSAAIILLMVQRLVILLRVQRGRVPQRDRTGV</sequence>
<dbReference type="EMBL" id="JAAGKO020000040">
    <property type="protein sequence ID" value="MDI5965706.1"/>
    <property type="molecule type" value="Genomic_DNA"/>
</dbReference>
<dbReference type="Pfam" id="PF23778">
    <property type="entry name" value="Phage_holin_2"/>
    <property type="match status" value="1"/>
</dbReference>
<keyword evidence="1" id="KW-1133">Transmembrane helix</keyword>
<gene>
    <name evidence="2" type="ORF">POF43_023770</name>
</gene>
<keyword evidence="1" id="KW-0472">Membrane</keyword>
<keyword evidence="3" id="KW-1185">Reference proteome</keyword>
<evidence type="ECO:0000313" key="2">
    <source>
        <dbReference type="EMBL" id="MDI5965706.1"/>
    </source>
</evidence>
<comment type="caution">
    <text evidence="2">The sequence shown here is derived from an EMBL/GenBank/DDBJ whole genome shotgun (WGS) entry which is preliminary data.</text>
</comment>
<reference evidence="2 3" key="1">
    <citation type="submission" date="2023-05" db="EMBL/GenBank/DDBJ databases">
        <title>Streptantibioticus silvisoli sp. nov., acidotolerant actinomycetes 1 from pine litter.</title>
        <authorList>
            <person name="Swiecimska M."/>
            <person name="Golinska P."/>
            <person name="Sangal V."/>
            <person name="Wachnowicz B."/>
            <person name="Goodfellow M."/>
        </authorList>
    </citation>
    <scope>NUCLEOTIDE SEQUENCE [LARGE SCALE GENOMIC DNA]</scope>
    <source>
        <strain evidence="2 3">SL54</strain>
    </source>
</reference>
<evidence type="ECO:0000256" key="1">
    <source>
        <dbReference type="SAM" id="Phobius"/>
    </source>
</evidence>
<keyword evidence="1" id="KW-0812">Transmembrane</keyword>
<accession>A0ABT6W899</accession>
<proteinExistence type="predicted"/>
<feature type="transmembrane region" description="Helical" evidence="1">
    <location>
        <begin position="6"/>
        <end position="24"/>
    </location>
</feature>
<feature type="transmembrane region" description="Helical" evidence="1">
    <location>
        <begin position="36"/>
        <end position="56"/>
    </location>
</feature>
<dbReference type="Proteomes" id="UP001156398">
    <property type="component" value="Unassembled WGS sequence"/>
</dbReference>
<name>A0ABT6W899_9ACTN</name>
<organism evidence="2 3">
    <name type="scientific">Streptantibioticus silvisoli</name>
    <dbReference type="NCBI Taxonomy" id="2705255"/>
    <lineage>
        <taxon>Bacteria</taxon>
        <taxon>Bacillati</taxon>
        <taxon>Actinomycetota</taxon>
        <taxon>Actinomycetes</taxon>
        <taxon>Kitasatosporales</taxon>
        <taxon>Streptomycetaceae</taxon>
        <taxon>Streptantibioticus</taxon>
    </lineage>
</organism>
<protein>
    <submittedName>
        <fullName evidence="2">Uncharacterized protein</fullName>
    </submittedName>
</protein>
<evidence type="ECO:0000313" key="3">
    <source>
        <dbReference type="Proteomes" id="UP001156398"/>
    </source>
</evidence>
<feature type="transmembrane region" description="Helical" evidence="1">
    <location>
        <begin position="68"/>
        <end position="90"/>
    </location>
</feature>
<dbReference type="InterPro" id="IPR056964">
    <property type="entry name" value="Phage_holin"/>
</dbReference>
<dbReference type="RefSeq" id="WP_271322733.1">
    <property type="nucleotide sequence ID" value="NZ_JAAGKO020000040.1"/>
</dbReference>